<dbReference type="OrthoDB" id="1740494at2759"/>
<dbReference type="EMBL" id="BDDD01000096">
    <property type="protein sequence ID" value="GAV59082.1"/>
    <property type="molecule type" value="Genomic_DNA"/>
</dbReference>
<dbReference type="InterPro" id="IPR039976">
    <property type="entry name" value="WIT1/WIT2"/>
</dbReference>
<organism evidence="2 3">
    <name type="scientific">Cephalotus follicularis</name>
    <name type="common">Albany pitcher plant</name>
    <dbReference type="NCBI Taxonomy" id="3775"/>
    <lineage>
        <taxon>Eukaryota</taxon>
        <taxon>Viridiplantae</taxon>
        <taxon>Streptophyta</taxon>
        <taxon>Embryophyta</taxon>
        <taxon>Tracheophyta</taxon>
        <taxon>Spermatophyta</taxon>
        <taxon>Magnoliopsida</taxon>
        <taxon>eudicotyledons</taxon>
        <taxon>Gunneridae</taxon>
        <taxon>Pentapetalae</taxon>
        <taxon>rosids</taxon>
        <taxon>fabids</taxon>
        <taxon>Oxalidales</taxon>
        <taxon>Cephalotaceae</taxon>
        <taxon>Cephalotus</taxon>
    </lineage>
</organism>
<name>A0A1Q3AU29_CEPFO</name>
<evidence type="ECO:0000259" key="1">
    <source>
        <dbReference type="Pfam" id="PF26581"/>
    </source>
</evidence>
<protein>
    <recommendedName>
        <fullName evidence="1">WIT1/2 N-terminal helical bundle domain-containing protein</fullName>
    </recommendedName>
</protein>
<evidence type="ECO:0000313" key="2">
    <source>
        <dbReference type="EMBL" id="GAV59082.1"/>
    </source>
</evidence>
<keyword evidence="3" id="KW-1185">Reference proteome</keyword>
<dbReference type="Pfam" id="PF26581">
    <property type="entry name" value="WIT1_2_N"/>
    <property type="match status" value="1"/>
</dbReference>
<reference evidence="3" key="1">
    <citation type="submission" date="2016-04" db="EMBL/GenBank/DDBJ databases">
        <title>Cephalotus genome sequencing.</title>
        <authorList>
            <person name="Fukushima K."/>
            <person name="Hasebe M."/>
            <person name="Fang X."/>
        </authorList>
    </citation>
    <scope>NUCLEOTIDE SEQUENCE [LARGE SCALE GENOMIC DNA]</scope>
    <source>
        <strain evidence="3">cv. St1</strain>
    </source>
</reference>
<dbReference type="PANTHER" id="PTHR35705:SF2">
    <property type="entry name" value="WPP DOMAIN-INTERACTING TAIL-ANCHORED PROTEIN 2"/>
    <property type="match status" value="1"/>
</dbReference>
<comment type="caution">
    <text evidence="2">The sequence shown here is derived from an EMBL/GenBank/DDBJ whole genome shotgun (WGS) entry which is preliminary data.</text>
</comment>
<dbReference type="InParanoid" id="A0A1Q3AU29"/>
<dbReference type="PANTHER" id="PTHR35705">
    <property type="entry name" value="WPP DOMAIN-INTERACTING TAIL-ANCHORED PROTEIN 1"/>
    <property type="match status" value="1"/>
</dbReference>
<dbReference type="STRING" id="3775.A0A1Q3AU29"/>
<dbReference type="InterPro" id="IPR058610">
    <property type="entry name" value="WIT1_2_N"/>
</dbReference>
<sequence>MLDNVYTDNLVSEDVYDCEGVSSCENGTQEIENTMKLLTRVDLDLVHSSEKLVNLHVPLMHLLAWETDVQAMALEINSISEIFDLLSGFLDSEVKEVDNFINTLQLEIVDERHKISSCTHLKELFTVLEDKLHDSEESLKQSHEQVLVVKMQSVKLQSTISTFKHEDCKLYPVMNLPCFELPSVGTPG</sequence>
<dbReference type="AlphaFoldDB" id="A0A1Q3AU29"/>
<gene>
    <name evidence="2" type="ORF">CFOL_v3_02615</name>
</gene>
<evidence type="ECO:0000313" key="3">
    <source>
        <dbReference type="Proteomes" id="UP000187406"/>
    </source>
</evidence>
<dbReference type="Proteomes" id="UP000187406">
    <property type="component" value="Unassembled WGS sequence"/>
</dbReference>
<accession>A0A1Q3AU29</accession>
<proteinExistence type="predicted"/>
<feature type="domain" description="WIT1/2 N-terminal helical bundle" evidence="1">
    <location>
        <begin position="32"/>
        <end position="163"/>
    </location>
</feature>